<dbReference type="InterPro" id="IPR036291">
    <property type="entry name" value="NAD(P)-bd_dom_sf"/>
</dbReference>
<proteinExistence type="predicted"/>
<sequence length="347" mass="37080">MPSPSSDFPARPRILVAGAGAIGCTLATRLAAAGHTVSLLARGHTLQTVREQGLRLDDLSGRTEVRVPVASRAADLGPQDLVFLCSKAQDLPALSAQVLPVLAPGALIIPLVNGVPFWYFHRSGQRFEGQPVQAVDPDGQLLRQLPMDRVLGAVVFVTAESPAPGWCVSRTPHLIMLGELGGGLAPRLQAVCQLLNSAGIEGRSLERIRDKLWTKLIANLTSNPLSVVTGATLEEIYTRDSLLHTVRAVMHEVMLAASAYGARLEIDPIEFIQLGAAMGPVRTSMLQDLERGRPLELAAIGDAMVELGARYGLPMPATRALIDLARWRQPRLQAEAPRPQAASPVAA</sequence>
<keyword evidence="4" id="KW-0566">Pantothenate biosynthesis</keyword>
<accession>A0ABT1BR52</accession>
<evidence type="ECO:0000313" key="10">
    <source>
        <dbReference type="Proteomes" id="UP001204851"/>
    </source>
</evidence>
<dbReference type="InterPro" id="IPR008927">
    <property type="entry name" value="6-PGluconate_DH-like_C_sf"/>
</dbReference>
<evidence type="ECO:0000256" key="2">
    <source>
        <dbReference type="ARBA" id="ARBA00013014"/>
    </source>
</evidence>
<gene>
    <name evidence="9" type="ORF">M0L44_18620</name>
</gene>
<organism evidence="9 10">
    <name type="scientific">Ideonella oryzae</name>
    <dbReference type="NCBI Taxonomy" id="2937441"/>
    <lineage>
        <taxon>Bacteria</taxon>
        <taxon>Pseudomonadati</taxon>
        <taxon>Pseudomonadota</taxon>
        <taxon>Betaproteobacteria</taxon>
        <taxon>Burkholderiales</taxon>
        <taxon>Sphaerotilaceae</taxon>
        <taxon>Ideonella</taxon>
    </lineage>
</organism>
<evidence type="ECO:0000256" key="3">
    <source>
        <dbReference type="ARBA" id="ARBA00019465"/>
    </source>
</evidence>
<comment type="catalytic activity">
    <reaction evidence="6">
        <text>(R)-pantoate + NADP(+) = 2-dehydropantoate + NADPH + H(+)</text>
        <dbReference type="Rhea" id="RHEA:16233"/>
        <dbReference type="ChEBI" id="CHEBI:11561"/>
        <dbReference type="ChEBI" id="CHEBI:15378"/>
        <dbReference type="ChEBI" id="CHEBI:15980"/>
        <dbReference type="ChEBI" id="CHEBI:57783"/>
        <dbReference type="ChEBI" id="CHEBI:58349"/>
        <dbReference type="EC" id="1.1.1.169"/>
    </reaction>
</comment>
<dbReference type="InterPro" id="IPR013752">
    <property type="entry name" value="KPA_reductase"/>
</dbReference>
<dbReference type="Pfam" id="PF08546">
    <property type="entry name" value="ApbA_C"/>
    <property type="match status" value="1"/>
</dbReference>
<dbReference type="RefSeq" id="WP_252771536.1">
    <property type="nucleotide sequence ID" value="NZ_JAMXMC010000012.1"/>
</dbReference>
<dbReference type="InterPro" id="IPR051402">
    <property type="entry name" value="KPR-Related"/>
</dbReference>
<evidence type="ECO:0000256" key="4">
    <source>
        <dbReference type="ARBA" id="ARBA00022655"/>
    </source>
</evidence>
<evidence type="ECO:0000256" key="5">
    <source>
        <dbReference type="ARBA" id="ARBA00032024"/>
    </source>
</evidence>
<reference evidence="9 10" key="1">
    <citation type="submission" date="2022-06" db="EMBL/GenBank/DDBJ databases">
        <title>Ideonella sp. NS12-5 Genome sequencing and assembly.</title>
        <authorList>
            <person name="Jung Y."/>
        </authorList>
    </citation>
    <scope>NUCLEOTIDE SEQUENCE [LARGE SCALE GENOMIC DNA]</scope>
    <source>
        <strain evidence="9 10">NS12-5</strain>
    </source>
</reference>
<evidence type="ECO:0000313" key="9">
    <source>
        <dbReference type="EMBL" id="MCO5978715.1"/>
    </source>
</evidence>
<feature type="domain" description="Ketopantoate reductase N-terminal" evidence="7">
    <location>
        <begin position="14"/>
        <end position="180"/>
    </location>
</feature>
<feature type="domain" description="Ketopantoate reductase C-terminal" evidence="8">
    <location>
        <begin position="208"/>
        <end position="326"/>
    </location>
</feature>
<dbReference type="Proteomes" id="UP001204851">
    <property type="component" value="Unassembled WGS sequence"/>
</dbReference>
<dbReference type="PANTHER" id="PTHR21708:SF45">
    <property type="entry name" value="2-DEHYDROPANTOATE 2-REDUCTASE"/>
    <property type="match status" value="1"/>
</dbReference>
<comment type="pathway">
    <text evidence="1">Cofactor biosynthesis; (R)-pantothenate biosynthesis; (R)-pantoate from 3-methyl-2-oxobutanoate: step 2/2.</text>
</comment>
<dbReference type="SUPFAM" id="SSF48179">
    <property type="entry name" value="6-phosphogluconate dehydrogenase C-terminal domain-like"/>
    <property type="match status" value="1"/>
</dbReference>
<protein>
    <recommendedName>
        <fullName evidence="3">2-dehydropantoate 2-reductase</fullName>
        <ecNumber evidence="2">1.1.1.169</ecNumber>
    </recommendedName>
    <alternativeName>
        <fullName evidence="5">Ketopantoate reductase</fullName>
    </alternativeName>
</protein>
<comment type="caution">
    <text evidence="9">The sequence shown here is derived from an EMBL/GenBank/DDBJ whole genome shotgun (WGS) entry which is preliminary data.</text>
</comment>
<dbReference type="Gene3D" id="1.10.1040.10">
    <property type="entry name" value="N-(1-d-carboxylethyl)-l-norvaline Dehydrogenase, domain 2"/>
    <property type="match status" value="1"/>
</dbReference>
<dbReference type="EC" id="1.1.1.169" evidence="2"/>
<dbReference type="SUPFAM" id="SSF51735">
    <property type="entry name" value="NAD(P)-binding Rossmann-fold domains"/>
    <property type="match status" value="1"/>
</dbReference>
<dbReference type="EMBL" id="JAMXMC010000012">
    <property type="protein sequence ID" value="MCO5978715.1"/>
    <property type="molecule type" value="Genomic_DNA"/>
</dbReference>
<dbReference type="Gene3D" id="3.40.50.720">
    <property type="entry name" value="NAD(P)-binding Rossmann-like Domain"/>
    <property type="match status" value="1"/>
</dbReference>
<evidence type="ECO:0000256" key="1">
    <source>
        <dbReference type="ARBA" id="ARBA00004994"/>
    </source>
</evidence>
<evidence type="ECO:0000256" key="6">
    <source>
        <dbReference type="ARBA" id="ARBA00048793"/>
    </source>
</evidence>
<evidence type="ECO:0000259" key="8">
    <source>
        <dbReference type="Pfam" id="PF08546"/>
    </source>
</evidence>
<name>A0ABT1BR52_9BURK</name>
<dbReference type="InterPro" id="IPR013328">
    <property type="entry name" value="6PGD_dom2"/>
</dbReference>
<dbReference type="InterPro" id="IPR013332">
    <property type="entry name" value="KPR_N"/>
</dbReference>
<dbReference type="Pfam" id="PF02558">
    <property type="entry name" value="ApbA"/>
    <property type="match status" value="1"/>
</dbReference>
<dbReference type="NCBIfam" id="NF005089">
    <property type="entry name" value="PRK06522.1-4"/>
    <property type="match status" value="1"/>
</dbReference>
<dbReference type="PANTHER" id="PTHR21708">
    <property type="entry name" value="PROBABLE 2-DEHYDROPANTOATE 2-REDUCTASE"/>
    <property type="match status" value="1"/>
</dbReference>
<evidence type="ECO:0000259" key="7">
    <source>
        <dbReference type="Pfam" id="PF02558"/>
    </source>
</evidence>
<keyword evidence="10" id="KW-1185">Reference proteome</keyword>